<reference evidence="1 2" key="1">
    <citation type="submission" date="2019-02" db="EMBL/GenBank/DDBJ databases">
        <title>Genomic Encyclopedia of Type Strains, Phase IV (KMG-IV): sequencing the most valuable type-strain genomes for metagenomic binning, comparative biology and taxonomic classification.</title>
        <authorList>
            <person name="Goeker M."/>
        </authorList>
    </citation>
    <scope>NUCLEOTIDE SEQUENCE [LARGE SCALE GENOMIC DNA]</scope>
    <source>
        <strain evidence="1 2">DSM 17196</strain>
    </source>
</reference>
<proteinExistence type="predicted"/>
<organism evidence="1 2">
    <name type="scientific">Aquimarina brevivitae</name>
    <dbReference type="NCBI Taxonomy" id="323412"/>
    <lineage>
        <taxon>Bacteria</taxon>
        <taxon>Pseudomonadati</taxon>
        <taxon>Bacteroidota</taxon>
        <taxon>Flavobacteriia</taxon>
        <taxon>Flavobacteriales</taxon>
        <taxon>Flavobacteriaceae</taxon>
        <taxon>Aquimarina</taxon>
    </lineage>
</organism>
<name>A0A4Q7PF05_9FLAO</name>
<dbReference type="AlphaFoldDB" id="A0A4Q7PF05"/>
<evidence type="ECO:0000313" key="1">
    <source>
        <dbReference type="EMBL" id="RZS99024.1"/>
    </source>
</evidence>
<accession>A0A4Q7PF05</accession>
<dbReference type="Proteomes" id="UP000292262">
    <property type="component" value="Unassembled WGS sequence"/>
</dbReference>
<gene>
    <name evidence="1" type="ORF">EV197_0228</name>
</gene>
<evidence type="ECO:0000313" key="2">
    <source>
        <dbReference type="Proteomes" id="UP000292262"/>
    </source>
</evidence>
<comment type="caution">
    <text evidence="1">The sequence shown here is derived from an EMBL/GenBank/DDBJ whole genome shotgun (WGS) entry which is preliminary data.</text>
</comment>
<dbReference type="InterPro" id="IPR025563">
    <property type="entry name" value="DUF4286"/>
</dbReference>
<protein>
    <submittedName>
        <fullName evidence="1">Uncharacterized protein DUF4286</fullName>
    </submittedName>
</protein>
<keyword evidence="2" id="KW-1185">Reference proteome</keyword>
<dbReference type="Pfam" id="PF14114">
    <property type="entry name" value="DUF4286"/>
    <property type="match status" value="1"/>
</dbReference>
<dbReference type="EMBL" id="SGXE01000001">
    <property type="protein sequence ID" value="RZS99024.1"/>
    <property type="molecule type" value="Genomic_DNA"/>
</dbReference>
<sequence length="111" mass="13209">MWFIYQVTMFIYNVTINIEESAHDEWLEWMTKEHIPDMLSTGKFLKALMTKVLVEEEMGGITYSIQYTTDSKTTLEQYYKENADELRSKSERFAGKFVAFRTELQIITEQQ</sequence>